<proteinExistence type="predicted"/>
<organism evidence="1 2">
    <name type="scientific">Arctium lappa</name>
    <name type="common">Greater burdock</name>
    <name type="synonym">Lappa major</name>
    <dbReference type="NCBI Taxonomy" id="4217"/>
    <lineage>
        <taxon>Eukaryota</taxon>
        <taxon>Viridiplantae</taxon>
        <taxon>Streptophyta</taxon>
        <taxon>Embryophyta</taxon>
        <taxon>Tracheophyta</taxon>
        <taxon>Spermatophyta</taxon>
        <taxon>Magnoliopsida</taxon>
        <taxon>eudicotyledons</taxon>
        <taxon>Gunneridae</taxon>
        <taxon>Pentapetalae</taxon>
        <taxon>asterids</taxon>
        <taxon>campanulids</taxon>
        <taxon>Asterales</taxon>
        <taxon>Asteraceae</taxon>
        <taxon>Carduoideae</taxon>
        <taxon>Cardueae</taxon>
        <taxon>Arctiinae</taxon>
        <taxon>Arctium</taxon>
    </lineage>
</organism>
<evidence type="ECO:0000313" key="2">
    <source>
        <dbReference type="Proteomes" id="UP001055879"/>
    </source>
</evidence>
<gene>
    <name evidence="1" type="ORF">L6452_14935</name>
</gene>
<sequence length="183" mass="21182">MRMRKKMRSSHFSNVVPFDLARKIENRVLNRPKISHFRPSFSSSSRRSYHRDFSAFAKDVLMRISVLSEGLTTVFQKVRPPDLQTTSLVCKSWRGGLRPLLEAMLFLGWRKRLKHVVAGWVKHDIHKALDSFLKGVTRGSTLAMVDVRLIYWEKGKKEGVNLCRRVVEHGDPTCQCNLGEKIF</sequence>
<reference evidence="2" key="1">
    <citation type="journal article" date="2022" name="Mol. Ecol. Resour.">
        <title>The genomes of chicory, endive, great burdock and yacon provide insights into Asteraceae palaeo-polyploidization history and plant inulin production.</title>
        <authorList>
            <person name="Fan W."/>
            <person name="Wang S."/>
            <person name="Wang H."/>
            <person name="Wang A."/>
            <person name="Jiang F."/>
            <person name="Liu H."/>
            <person name="Zhao H."/>
            <person name="Xu D."/>
            <person name="Zhang Y."/>
        </authorList>
    </citation>
    <scope>NUCLEOTIDE SEQUENCE [LARGE SCALE GENOMIC DNA]</scope>
    <source>
        <strain evidence="2">cv. Niubang</strain>
    </source>
</reference>
<evidence type="ECO:0000313" key="1">
    <source>
        <dbReference type="EMBL" id="KAI3735438.1"/>
    </source>
</evidence>
<comment type="caution">
    <text evidence="1">The sequence shown here is derived from an EMBL/GenBank/DDBJ whole genome shotgun (WGS) entry which is preliminary data.</text>
</comment>
<dbReference type="Proteomes" id="UP001055879">
    <property type="component" value="Linkage Group LG04"/>
</dbReference>
<protein>
    <submittedName>
        <fullName evidence="1">Uncharacterized protein</fullName>
    </submittedName>
</protein>
<reference evidence="1 2" key="2">
    <citation type="journal article" date="2022" name="Mol. Ecol. Resour.">
        <title>The genomes of chicory, endive, great burdock and yacon provide insights into Asteraceae paleo-polyploidization history and plant inulin production.</title>
        <authorList>
            <person name="Fan W."/>
            <person name="Wang S."/>
            <person name="Wang H."/>
            <person name="Wang A."/>
            <person name="Jiang F."/>
            <person name="Liu H."/>
            <person name="Zhao H."/>
            <person name="Xu D."/>
            <person name="Zhang Y."/>
        </authorList>
    </citation>
    <scope>NUCLEOTIDE SEQUENCE [LARGE SCALE GENOMIC DNA]</scope>
    <source>
        <strain evidence="2">cv. Niubang</strain>
    </source>
</reference>
<dbReference type="EMBL" id="CM042050">
    <property type="protein sequence ID" value="KAI3735438.1"/>
    <property type="molecule type" value="Genomic_DNA"/>
</dbReference>
<accession>A0ACB9CMN4</accession>
<keyword evidence="2" id="KW-1185">Reference proteome</keyword>
<name>A0ACB9CMN4_ARCLA</name>